<dbReference type="RefSeq" id="WP_149390890.1">
    <property type="nucleotide sequence ID" value="NZ_SMRS01000005.1"/>
</dbReference>
<evidence type="ECO:0000256" key="2">
    <source>
        <dbReference type="PROSITE-ProRule" id="PRU01282"/>
    </source>
</evidence>
<proteinExistence type="inferred from homology"/>
<dbReference type="PANTHER" id="PTHR30041">
    <property type="entry name" value="ARSENATE REDUCTASE"/>
    <property type="match status" value="1"/>
</dbReference>
<dbReference type="PROSITE" id="PS51353">
    <property type="entry name" value="ARSC"/>
    <property type="match status" value="1"/>
</dbReference>
<dbReference type="InterPro" id="IPR006504">
    <property type="entry name" value="Tscrpt_reg_Spx/MgsR"/>
</dbReference>
<gene>
    <name evidence="3" type="ORF">E1H14_07795</name>
</gene>
<evidence type="ECO:0000313" key="3">
    <source>
        <dbReference type="EMBL" id="KAA0874710.1"/>
    </source>
</evidence>
<reference evidence="3 4" key="1">
    <citation type="submission" date="2019-03" db="EMBL/GenBank/DDBJ databases">
        <title>Nitrincola sp. nov. isolated from an Indian soda lake.</title>
        <authorList>
            <person name="Joshi A."/>
            <person name="Thite S.V."/>
            <person name="Joseph N."/>
            <person name="Dhotre D."/>
            <person name="Moorthy M."/>
            <person name="Shouche Y.S."/>
        </authorList>
    </citation>
    <scope>NUCLEOTIDE SEQUENCE [LARGE SCALE GENOMIC DNA]</scope>
    <source>
        <strain evidence="3 4">MEB193</strain>
    </source>
</reference>
<evidence type="ECO:0000313" key="4">
    <source>
        <dbReference type="Proteomes" id="UP000325302"/>
    </source>
</evidence>
<dbReference type="EMBL" id="SMRS01000005">
    <property type="protein sequence ID" value="KAA0874710.1"/>
    <property type="molecule type" value="Genomic_DNA"/>
</dbReference>
<organism evidence="3 4">
    <name type="scientific">Nitrincola tapanii</name>
    <dbReference type="NCBI Taxonomy" id="1708751"/>
    <lineage>
        <taxon>Bacteria</taxon>
        <taxon>Pseudomonadati</taxon>
        <taxon>Pseudomonadota</taxon>
        <taxon>Gammaproteobacteria</taxon>
        <taxon>Oceanospirillales</taxon>
        <taxon>Oceanospirillaceae</taxon>
        <taxon>Nitrincola</taxon>
    </lineage>
</organism>
<dbReference type="SUPFAM" id="SSF52833">
    <property type="entry name" value="Thioredoxin-like"/>
    <property type="match status" value="1"/>
</dbReference>
<dbReference type="InterPro" id="IPR006660">
    <property type="entry name" value="Arsenate_reductase-like"/>
</dbReference>
<evidence type="ECO:0000256" key="1">
    <source>
        <dbReference type="ARBA" id="ARBA00007198"/>
    </source>
</evidence>
<dbReference type="Gene3D" id="3.40.30.10">
    <property type="entry name" value="Glutaredoxin"/>
    <property type="match status" value="1"/>
</dbReference>
<dbReference type="Pfam" id="PF03960">
    <property type="entry name" value="ArsC"/>
    <property type="match status" value="1"/>
</dbReference>
<dbReference type="AlphaFoldDB" id="A0A5A9W1P2"/>
<accession>A0A5A9W1P2</accession>
<dbReference type="Proteomes" id="UP000325302">
    <property type="component" value="Unassembled WGS sequence"/>
</dbReference>
<sequence length="119" mass="13808">MLKLFGISNCDTVRKAHKWLDAEQLDYHFHDFRKDGLTQEQIQSWLEYVSLEQILNKRGTTWRQLPDADKALSDAQALIQLILTHPTLIKRPVLETPKGCLIGFNELNYTEFLHGADNE</sequence>
<keyword evidence="4" id="KW-1185">Reference proteome</keyword>
<comment type="similarity">
    <text evidence="1 2">Belongs to the ArsC family.</text>
</comment>
<name>A0A5A9W1P2_9GAMM</name>
<comment type="caution">
    <text evidence="3">The sequence shown here is derived from an EMBL/GenBank/DDBJ whole genome shotgun (WGS) entry which is preliminary data.</text>
</comment>
<dbReference type="NCBIfam" id="NF008107">
    <property type="entry name" value="PRK10853.1"/>
    <property type="match status" value="1"/>
</dbReference>
<dbReference type="OrthoDB" id="9803749at2"/>
<dbReference type="PANTHER" id="PTHR30041:SF8">
    <property type="entry name" value="PROTEIN YFFB"/>
    <property type="match status" value="1"/>
</dbReference>
<dbReference type="CDD" id="cd03035">
    <property type="entry name" value="ArsC_Yffb"/>
    <property type="match status" value="1"/>
</dbReference>
<protein>
    <submittedName>
        <fullName evidence="3">ArsC family reductase</fullName>
    </submittedName>
</protein>
<dbReference type="NCBIfam" id="TIGR01617">
    <property type="entry name" value="arsC_related"/>
    <property type="match status" value="1"/>
</dbReference>
<dbReference type="InterPro" id="IPR036249">
    <property type="entry name" value="Thioredoxin-like_sf"/>
</dbReference>